<comment type="caution">
    <text evidence="1">The sequence shown here is derived from an EMBL/GenBank/DDBJ whole genome shotgun (WGS) entry which is preliminary data.</text>
</comment>
<reference evidence="1 2" key="1">
    <citation type="submission" date="2020-07" db="EMBL/GenBank/DDBJ databases">
        <title>Taxonomic revisions and descriptions of new bacterial species based on genomic comparisons in the high-G+C-content subgroup of the family Alcaligenaceae.</title>
        <authorList>
            <person name="Szabo A."/>
            <person name="Felfoldi T."/>
        </authorList>
    </citation>
    <scope>NUCLEOTIDE SEQUENCE [LARGE SCALE GENOMIC DNA]</scope>
    <source>
        <strain evidence="1 2">DSM 25667</strain>
    </source>
</reference>
<name>A0A853GUU0_9BURK</name>
<dbReference type="PANTHER" id="PTHR22602">
    <property type="entry name" value="TRANSFERASE CAF17, MITOCHONDRIAL-RELATED"/>
    <property type="match status" value="1"/>
</dbReference>
<dbReference type="InterPro" id="IPR045179">
    <property type="entry name" value="YgfZ/GcvT"/>
</dbReference>
<dbReference type="SUPFAM" id="SSF103025">
    <property type="entry name" value="Folate-binding domain"/>
    <property type="match status" value="1"/>
</dbReference>
<evidence type="ECO:0000313" key="2">
    <source>
        <dbReference type="Proteomes" id="UP000554144"/>
    </source>
</evidence>
<dbReference type="NCBIfam" id="TIGR03317">
    <property type="entry name" value="ygfZ_signature"/>
    <property type="match status" value="1"/>
</dbReference>
<proteinExistence type="predicted"/>
<accession>A0A853GUU0</accession>
<dbReference type="EMBL" id="JACCEV010000002">
    <property type="protein sequence ID" value="NYT86051.1"/>
    <property type="molecule type" value="Genomic_DNA"/>
</dbReference>
<keyword evidence="2" id="KW-1185">Reference proteome</keyword>
<sequence length="338" mass="35960">MSTSSFFTPLSDLAVIEISGADAASFLHGQLSHDMSSLAPGQARLAGYCTAKGRLLGSMVVWSVISAEVPVLRALIKADIAESIVKRLSMFVLRAKAKLSVTPIQVLGLSLDHSPGEPAEAAPIQADTMLAEQAAKLPGNPLPFTVVHTDAGDWIAAPRADGAAVRWWLAAANTLNPDGWPDAANTRWQAADIAAGLPWVQTATQEVFIPQTLNLDLIDGVSFTKGCYPGQEVVARSHYRGTVKRRMAYGLIQNATDIDAIALPGTDTFDDRHPENPAGRVINAAQTPAQVGTSVDMELIHILMEVQLTDLPEAQFRLGSASGPVIKIQPLPYSIEAS</sequence>
<evidence type="ECO:0000313" key="1">
    <source>
        <dbReference type="EMBL" id="NYT86051.1"/>
    </source>
</evidence>
<dbReference type="Gene3D" id="2.40.30.160">
    <property type="match status" value="1"/>
</dbReference>
<dbReference type="RefSeq" id="WP_130039591.1">
    <property type="nucleotide sequence ID" value="NZ_JACCEV010000002.1"/>
</dbReference>
<dbReference type="Gene3D" id="3.30.70.1400">
    <property type="entry name" value="Aminomethyltransferase beta-barrel domains"/>
    <property type="match status" value="1"/>
</dbReference>
<organism evidence="1 2">
    <name type="scientific">Pollutimonas harenae</name>
    <dbReference type="NCBI Taxonomy" id="657015"/>
    <lineage>
        <taxon>Bacteria</taxon>
        <taxon>Pseudomonadati</taxon>
        <taxon>Pseudomonadota</taxon>
        <taxon>Betaproteobacteria</taxon>
        <taxon>Burkholderiales</taxon>
        <taxon>Alcaligenaceae</taxon>
        <taxon>Pollutimonas</taxon>
    </lineage>
</organism>
<dbReference type="InterPro" id="IPR017703">
    <property type="entry name" value="YgfZ/GCV_T_CS"/>
</dbReference>
<dbReference type="PANTHER" id="PTHR22602:SF0">
    <property type="entry name" value="TRANSFERASE CAF17, MITOCHONDRIAL-RELATED"/>
    <property type="match status" value="1"/>
</dbReference>
<dbReference type="GO" id="GO:0016226">
    <property type="term" value="P:iron-sulfur cluster assembly"/>
    <property type="evidence" value="ECO:0007669"/>
    <property type="project" value="TreeGrafter"/>
</dbReference>
<dbReference type="OrthoDB" id="9796287at2"/>
<gene>
    <name evidence="1" type="ORF">H0A62_10590</name>
</gene>
<protein>
    <submittedName>
        <fullName evidence="1">Folate-binding protein YgfZ</fullName>
    </submittedName>
</protein>
<dbReference type="AlphaFoldDB" id="A0A853GUU0"/>
<dbReference type="Proteomes" id="UP000554144">
    <property type="component" value="Unassembled WGS sequence"/>
</dbReference>